<dbReference type="Proteomes" id="UP000784294">
    <property type="component" value="Unassembled WGS sequence"/>
</dbReference>
<organism evidence="2 3">
    <name type="scientific">Protopolystoma xenopodis</name>
    <dbReference type="NCBI Taxonomy" id="117903"/>
    <lineage>
        <taxon>Eukaryota</taxon>
        <taxon>Metazoa</taxon>
        <taxon>Spiralia</taxon>
        <taxon>Lophotrochozoa</taxon>
        <taxon>Platyhelminthes</taxon>
        <taxon>Monogenea</taxon>
        <taxon>Polyopisthocotylea</taxon>
        <taxon>Polystomatidea</taxon>
        <taxon>Polystomatidae</taxon>
        <taxon>Protopolystoma</taxon>
    </lineage>
</organism>
<evidence type="ECO:0000313" key="2">
    <source>
        <dbReference type="EMBL" id="VEL39117.1"/>
    </source>
</evidence>
<keyword evidence="1" id="KW-0812">Transmembrane</keyword>
<feature type="transmembrane region" description="Helical" evidence="1">
    <location>
        <begin position="44"/>
        <end position="66"/>
    </location>
</feature>
<name>A0A3S5C6S5_9PLAT</name>
<dbReference type="AlphaFoldDB" id="A0A3S5C6S5"/>
<dbReference type="EMBL" id="CAAALY010260144">
    <property type="protein sequence ID" value="VEL39117.1"/>
    <property type="molecule type" value="Genomic_DNA"/>
</dbReference>
<proteinExistence type="predicted"/>
<keyword evidence="3" id="KW-1185">Reference proteome</keyword>
<evidence type="ECO:0000256" key="1">
    <source>
        <dbReference type="SAM" id="Phobius"/>
    </source>
</evidence>
<protein>
    <submittedName>
        <fullName evidence="2">Uncharacterized protein</fullName>
    </submittedName>
</protein>
<keyword evidence="1" id="KW-0472">Membrane</keyword>
<comment type="caution">
    <text evidence="2">The sequence shown here is derived from an EMBL/GenBank/DDBJ whole genome shotgun (WGS) entry which is preliminary data.</text>
</comment>
<accession>A0A3S5C6S5</accession>
<keyword evidence="1" id="KW-1133">Transmembrane helix</keyword>
<reference evidence="2" key="1">
    <citation type="submission" date="2018-11" db="EMBL/GenBank/DDBJ databases">
        <authorList>
            <consortium name="Pathogen Informatics"/>
        </authorList>
    </citation>
    <scope>NUCLEOTIDE SEQUENCE</scope>
</reference>
<sequence length="112" mass="12557">MPNAWNTGSGITSLHSSCRACEYTSNRLASNLFFIWPFVLPRRFSFVATIIGMSSKFASPPSSLLVSCRSFKAYTKTLNGIILIKSFFLPIHIVYVIHDPSEYWVTVVCSVN</sequence>
<evidence type="ECO:0000313" key="3">
    <source>
        <dbReference type="Proteomes" id="UP000784294"/>
    </source>
</evidence>
<gene>
    <name evidence="2" type="ORF">PXEA_LOCUS32557</name>
</gene>
<feature type="transmembrane region" description="Helical" evidence="1">
    <location>
        <begin position="78"/>
        <end position="97"/>
    </location>
</feature>